<organism evidence="2 3">
    <name type="scientific">Candidatus Campylobacter infans</name>
    <dbReference type="NCBI Taxonomy" id="2561898"/>
    <lineage>
        <taxon>Bacteria</taxon>
        <taxon>Pseudomonadati</taxon>
        <taxon>Campylobacterota</taxon>
        <taxon>Epsilonproteobacteria</taxon>
        <taxon>Campylobacterales</taxon>
        <taxon>Campylobacteraceae</taxon>
        <taxon>Campylobacter</taxon>
    </lineage>
</organism>
<dbReference type="RefSeq" id="WP_179975322.1">
    <property type="nucleotide sequence ID" value="NZ_CP049075.1"/>
</dbReference>
<dbReference type="EMBL" id="CP049075">
    <property type="protein sequence ID" value="QLI04618.1"/>
    <property type="molecule type" value="Genomic_DNA"/>
</dbReference>
<dbReference type="AlphaFoldDB" id="A0A7H9CHA2"/>
<gene>
    <name evidence="2" type="ORF">CINF_0065</name>
</gene>
<dbReference type="Proteomes" id="UP000509414">
    <property type="component" value="Chromosome"/>
</dbReference>
<reference evidence="2 3" key="1">
    <citation type="submission" date="2020-02" db="EMBL/GenBank/DDBJ databases">
        <title>Complete genome sequence of the novel Campylobacter species Candidatus Campylobacter infans.</title>
        <authorList>
            <person name="Duim B."/>
            <person name="Zomer A."/>
            <person name="van der Graaf L."/>
            <person name="Wagenaar J."/>
        </authorList>
    </citation>
    <scope>NUCLEOTIDE SEQUENCE [LARGE SCALE GENOMIC DNA]</scope>
    <source>
        <strain evidence="2 3">19S00001</strain>
    </source>
</reference>
<name>A0A7H9CHA2_9BACT</name>
<feature type="chain" id="PRO_5028998215" evidence="1">
    <location>
        <begin position="20"/>
        <end position="62"/>
    </location>
</feature>
<keyword evidence="1" id="KW-0732">Signal</keyword>
<keyword evidence="3" id="KW-1185">Reference proteome</keyword>
<sequence length="62" mass="6650">MKKCLFIILLLACVNALNAANFSEKSTLSLGAYGNFGAAMGEKPFCYEIQDAKNKFGSILGI</sequence>
<accession>A0A7H9CHA2</accession>
<dbReference type="KEGG" id="cinf:CINF_0065"/>
<evidence type="ECO:0000313" key="2">
    <source>
        <dbReference type="EMBL" id="QLI04618.1"/>
    </source>
</evidence>
<evidence type="ECO:0000256" key="1">
    <source>
        <dbReference type="SAM" id="SignalP"/>
    </source>
</evidence>
<evidence type="ECO:0000313" key="3">
    <source>
        <dbReference type="Proteomes" id="UP000509414"/>
    </source>
</evidence>
<proteinExistence type="predicted"/>
<protein>
    <submittedName>
        <fullName evidence="2">Uncharacterized protein</fullName>
    </submittedName>
</protein>
<feature type="signal peptide" evidence="1">
    <location>
        <begin position="1"/>
        <end position="19"/>
    </location>
</feature>